<organism evidence="11 12">
    <name type="scientific">Marivibrio halodurans</name>
    <dbReference type="NCBI Taxonomy" id="2039722"/>
    <lineage>
        <taxon>Bacteria</taxon>
        <taxon>Pseudomonadati</taxon>
        <taxon>Pseudomonadota</taxon>
        <taxon>Alphaproteobacteria</taxon>
        <taxon>Rhodospirillales</taxon>
        <taxon>Rhodospirillaceae</taxon>
        <taxon>Marivibrio</taxon>
    </lineage>
</organism>
<feature type="transmembrane region" description="Helical" evidence="10">
    <location>
        <begin position="122"/>
        <end position="139"/>
    </location>
</feature>
<dbReference type="InterPro" id="IPR006303">
    <property type="entry name" value="FliR"/>
</dbReference>
<keyword evidence="11" id="KW-0282">Flagellum</keyword>
<sequence length="254" mass="27729">MFSDLLSAELFATFLVFARIGAAFITLPSIGETFLNPRARLAVALMLSVVAAPVVSPLLPDMPERLGDLALLLLGEIVHGIFIGTVTRVLFNALAIAGVIWSFLSGLASALLFNPLLADQGALQSIFFTLLGLMLIFATDMHHLLIRTVVESYVIFEPGQAPMLGDMADVVARTVADSFKLGIQLVAPLIVVALMFYTLLGLLARLMPQLQVFFIAMPLQILIGMVVMFITIGGMMLWFLEQYREMLGMFLTSF</sequence>
<dbReference type="GO" id="GO:0009425">
    <property type="term" value="C:bacterial-type flagellum basal body"/>
    <property type="evidence" value="ECO:0007669"/>
    <property type="project" value="UniProtKB-SubCell"/>
</dbReference>
<evidence type="ECO:0000313" key="12">
    <source>
        <dbReference type="Proteomes" id="UP000672602"/>
    </source>
</evidence>
<keyword evidence="12" id="KW-1185">Reference proteome</keyword>
<feature type="transmembrane region" description="Helical" evidence="10">
    <location>
        <begin position="185"/>
        <end position="206"/>
    </location>
</feature>
<feature type="transmembrane region" description="Helical" evidence="10">
    <location>
        <begin position="6"/>
        <end position="27"/>
    </location>
</feature>
<evidence type="ECO:0000256" key="7">
    <source>
        <dbReference type="ARBA" id="ARBA00023136"/>
    </source>
</evidence>
<dbReference type="GO" id="GO:0006605">
    <property type="term" value="P:protein targeting"/>
    <property type="evidence" value="ECO:0007669"/>
    <property type="project" value="UniProtKB-UniRule"/>
</dbReference>
<evidence type="ECO:0000256" key="9">
    <source>
        <dbReference type="NCBIfam" id="TIGR01400"/>
    </source>
</evidence>
<evidence type="ECO:0000256" key="5">
    <source>
        <dbReference type="ARBA" id="ARBA00022692"/>
    </source>
</evidence>
<comment type="function">
    <text evidence="1 10">Role in flagellar biosynthesis.</text>
</comment>
<comment type="caution">
    <text evidence="11">The sequence shown here is derived from an EMBL/GenBank/DDBJ whole genome shotgun (WGS) entry which is preliminary data.</text>
</comment>
<evidence type="ECO:0000256" key="10">
    <source>
        <dbReference type="RuleBase" id="RU362071"/>
    </source>
</evidence>
<protein>
    <recommendedName>
        <fullName evidence="3 9">Flagellar biosynthetic protein FliR</fullName>
    </recommendedName>
</protein>
<keyword evidence="11" id="KW-0966">Cell projection</keyword>
<keyword evidence="5 10" id="KW-0812">Transmembrane</keyword>
<dbReference type="RefSeq" id="WP_210681580.1">
    <property type="nucleotide sequence ID" value="NZ_JAGMWN010000003.1"/>
</dbReference>
<comment type="subcellular location">
    <subcellularLocation>
        <location evidence="10">Cell membrane</location>
        <topology evidence="10">Multi-pass membrane protein</topology>
    </subcellularLocation>
    <subcellularLocation>
        <location evidence="10">Bacterial flagellum basal body</location>
    </subcellularLocation>
</comment>
<keyword evidence="8 10" id="KW-0975">Bacterial flagellum</keyword>
<dbReference type="PRINTS" id="PR00953">
    <property type="entry name" value="TYPE3IMRPROT"/>
</dbReference>
<evidence type="ECO:0000313" key="11">
    <source>
        <dbReference type="EMBL" id="MBP5857010.1"/>
    </source>
</evidence>
<keyword evidence="7 10" id="KW-0472">Membrane</keyword>
<dbReference type="EMBL" id="JAGMWN010000003">
    <property type="protein sequence ID" value="MBP5857010.1"/>
    <property type="molecule type" value="Genomic_DNA"/>
</dbReference>
<dbReference type="Proteomes" id="UP000672602">
    <property type="component" value="Unassembled WGS sequence"/>
</dbReference>
<evidence type="ECO:0000256" key="8">
    <source>
        <dbReference type="ARBA" id="ARBA00023143"/>
    </source>
</evidence>
<dbReference type="GO" id="GO:0044780">
    <property type="term" value="P:bacterial-type flagellum assembly"/>
    <property type="evidence" value="ECO:0007669"/>
    <property type="project" value="UniProtKB-UniRule"/>
</dbReference>
<dbReference type="PANTHER" id="PTHR30065:SF8">
    <property type="entry name" value="FLAGELLAR BIOSYNTHETIC PROTEIN FLIR"/>
    <property type="match status" value="1"/>
</dbReference>
<name>A0A8J7V253_9PROT</name>
<evidence type="ECO:0000256" key="1">
    <source>
        <dbReference type="ARBA" id="ARBA00002578"/>
    </source>
</evidence>
<dbReference type="PANTHER" id="PTHR30065">
    <property type="entry name" value="FLAGELLAR BIOSYNTHETIC PROTEIN FLIR"/>
    <property type="match status" value="1"/>
</dbReference>
<keyword evidence="6 10" id="KW-1133">Transmembrane helix</keyword>
<proteinExistence type="inferred from homology"/>
<evidence type="ECO:0000256" key="3">
    <source>
        <dbReference type="ARBA" id="ARBA00021717"/>
    </source>
</evidence>
<keyword evidence="11" id="KW-0969">Cilium</keyword>
<keyword evidence="4 10" id="KW-1003">Cell membrane</keyword>
<feature type="transmembrane region" description="Helical" evidence="10">
    <location>
        <begin position="212"/>
        <end position="240"/>
    </location>
</feature>
<gene>
    <name evidence="11" type="primary">fliR</name>
    <name evidence="11" type="ORF">KAJ83_08320</name>
</gene>
<feature type="transmembrane region" description="Helical" evidence="10">
    <location>
        <begin position="98"/>
        <end position="116"/>
    </location>
</feature>
<dbReference type="AlphaFoldDB" id="A0A8J7V253"/>
<comment type="similarity">
    <text evidence="2 10">Belongs to the FliR/MopE/SpaR family.</text>
</comment>
<dbReference type="GO" id="GO:0005886">
    <property type="term" value="C:plasma membrane"/>
    <property type="evidence" value="ECO:0007669"/>
    <property type="project" value="UniProtKB-SubCell"/>
</dbReference>
<accession>A0A8J7V253</accession>
<evidence type="ECO:0000256" key="4">
    <source>
        <dbReference type="ARBA" id="ARBA00022475"/>
    </source>
</evidence>
<feature type="transmembrane region" description="Helical" evidence="10">
    <location>
        <begin position="71"/>
        <end position="91"/>
    </location>
</feature>
<dbReference type="InterPro" id="IPR002010">
    <property type="entry name" value="T3SS_IM_R"/>
</dbReference>
<dbReference type="NCBIfam" id="TIGR01400">
    <property type="entry name" value="fliR"/>
    <property type="match status" value="1"/>
</dbReference>
<dbReference type="Pfam" id="PF01311">
    <property type="entry name" value="Bac_export_1"/>
    <property type="match status" value="1"/>
</dbReference>
<evidence type="ECO:0000256" key="6">
    <source>
        <dbReference type="ARBA" id="ARBA00022989"/>
    </source>
</evidence>
<feature type="transmembrane region" description="Helical" evidence="10">
    <location>
        <begin position="39"/>
        <end position="59"/>
    </location>
</feature>
<reference evidence="11" key="1">
    <citation type="submission" date="2021-04" db="EMBL/GenBank/DDBJ databases">
        <authorList>
            <person name="Zhang D.-C."/>
        </authorList>
    </citation>
    <scope>NUCLEOTIDE SEQUENCE</scope>
    <source>
        <strain evidence="11">CGMCC 1.15697</strain>
    </source>
</reference>
<evidence type="ECO:0000256" key="2">
    <source>
        <dbReference type="ARBA" id="ARBA00009772"/>
    </source>
</evidence>